<dbReference type="PROSITE" id="PS50157">
    <property type="entry name" value="ZINC_FINGER_C2H2_2"/>
    <property type="match status" value="1"/>
</dbReference>
<feature type="compositionally biased region" description="Polar residues" evidence="2">
    <location>
        <begin position="244"/>
        <end position="263"/>
    </location>
</feature>
<feature type="compositionally biased region" description="Basic and acidic residues" evidence="2">
    <location>
        <begin position="434"/>
        <end position="447"/>
    </location>
</feature>
<reference evidence="4 5" key="1">
    <citation type="journal article" date="2011" name="J. Gen. Appl. Microbiol.">
        <title>Draft genome sequencing of the enigmatic yeast Saitoella complicata.</title>
        <authorList>
            <person name="Nishida H."/>
            <person name="Hamamoto M."/>
            <person name="Sugiyama J."/>
        </authorList>
    </citation>
    <scope>NUCLEOTIDE SEQUENCE [LARGE SCALE GENOMIC DNA]</scope>
    <source>
        <strain evidence="4 5">NRRL Y-17804</strain>
    </source>
</reference>
<gene>
    <name evidence="4" type="ORF">G7K_1192-t1</name>
</gene>
<feature type="region of interest" description="Disordered" evidence="2">
    <location>
        <begin position="426"/>
        <end position="447"/>
    </location>
</feature>
<dbReference type="GO" id="GO:0008270">
    <property type="term" value="F:zinc ion binding"/>
    <property type="evidence" value="ECO:0007669"/>
    <property type="project" value="UniProtKB-KW"/>
</dbReference>
<dbReference type="InterPro" id="IPR039327">
    <property type="entry name" value="CON7-like"/>
</dbReference>
<keyword evidence="1" id="KW-0479">Metal-binding</keyword>
<feature type="region of interest" description="Disordered" evidence="2">
    <location>
        <begin position="1"/>
        <end position="91"/>
    </location>
</feature>
<name>A0A0E9NAS8_SAICN</name>
<keyword evidence="5" id="KW-1185">Reference proteome</keyword>
<dbReference type="STRING" id="698492.A0A0E9NAS8"/>
<dbReference type="PANTHER" id="PTHR36167:SF3">
    <property type="entry name" value="C2H2 FINGER DOMAIN TRANSCRIPTION FACTOR (EUROFUNG)-RELATED"/>
    <property type="match status" value="1"/>
</dbReference>
<dbReference type="InterPro" id="IPR013087">
    <property type="entry name" value="Znf_C2H2_type"/>
</dbReference>
<reference evidence="4 5" key="2">
    <citation type="journal article" date="2014" name="J. Gen. Appl. Microbiol.">
        <title>The early diverging ascomycetous budding yeast Saitoella complicata has three histone deacetylases belonging to the Clr6, Hos2, and Rpd3 lineages.</title>
        <authorList>
            <person name="Nishida H."/>
            <person name="Matsumoto T."/>
            <person name="Kondo S."/>
            <person name="Hamamoto M."/>
            <person name="Yoshikawa H."/>
        </authorList>
    </citation>
    <scope>NUCLEOTIDE SEQUENCE [LARGE SCALE GENOMIC DNA]</scope>
    <source>
        <strain evidence="4 5">NRRL Y-17804</strain>
    </source>
</reference>
<feature type="compositionally biased region" description="Polar residues" evidence="2">
    <location>
        <begin position="17"/>
        <end position="37"/>
    </location>
</feature>
<dbReference type="PANTHER" id="PTHR36167">
    <property type="entry name" value="C2H2 FINGER DOMAIN TRANSCRIPTION FACTOR (EUROFUNG)-RELATED"/>
    <property type="match status" value="1"/>
</dbReference>
<proteinExistence type="predicted"/>
<sequence>MSNDQSNAYDYSRPASAYSNGASAPGTSNGTAATHDNASGHWPSRYQYDPAGSNYGQSADTYAPPGSAAAHSHHNAQDNDHDESLPSLSRALGPMHSMASKTASPDPYSAHHSAANSNNISRANSAHASPTTVPGGLPTHRQAEQVGFHYPQYSGATTPQQVIAGSHLGYSATHTPELSSMHQTATPDAYAFQRSLYDQNGTAERNFAAQWPNWPHAAQANAYGSPQTVAQPVLLPGGQGLPTPDQSGATSRSQNGVAPQQPQQPHVYSFVSLPGATQQKRPRRRYDEIERLYKCGYQGCEKAYGTLNHLNAHVSMQGHGAKRTPDEFKEIRKAWRQRKKEEEAKKRENAIAYNSPSAPGYAQTGAAAAVSHLSGMQQHGGMVNGNTFANPYAYPANAYATHYAQPVGVPSLYSTQHQAYGAPYATHPAVAQPVKHDDERTHGDDAR</sequence>
<evidence type="ECO:0000259" key="3">
    <source>
        <dbReference type="PROSITE" id="PS50157"/>
    </source>
</evidence>
<dbReference type="EMBL" id="BACD03000006">
    <property type="protein sequence ID" value="GAO46977.1"/>
    <property type="molecule type" value="Genomic_DNA"/>
</dbReference>
<evidence type="ECO:0000313" key="4">
    <source>
        <dbReference type="EMBL" id="GAO46977.1"/>
    </source>
</evidence>
<evidence type="ECO:0000313" key="5">
    <source>
        <dbReference type="Proteomes" id="UP000033140"/>
    </source>
</evidence>
<comment type="caution">
    <text evidence="4">The sequence shown here is derived from an EMBL/GenBank/DDBJ whole genome shotgun (WGS) entry which is preliminary data.</text>
</comment>
<dbReference type="PROSITE" id="PS00028">
    <property type="entry name" value="ZINC_FINGER_C2H2_1"/>
    <property type="match status" value="1"/>
</dbReference>
<feature type="domain" description="C2H2-type" evidence="3">
    <location>
        <begin position="293"/>
        <end position="324"/>
    </location>
</feature>
<keyword evidence="1" id="KW-0862">Zinc</keyword>
<accession>A0A0E9NAS8</accession>
<feature type="compositionally biased region" description="Basic and acidic residues" evidence="2">
    <location>
        <begin position="75"/>
        <end position="84"/>
    </location>
</feature>
<dbReference type="AlphaFoldDB" id="A0A0E9NAS8"/>
<evidence type="ECO:0000256" key="1">
    <source>
        <dbReference type="PROSITE-ProRule" id="PRU00042"/>
    </source>
</evidence>
<keyword evidence="1" id="KW-0863">Zinc-finger</keyword>
<protein>
    <recommendedName>
        <fullName evidence="3">C2H2-type domain-containing protein</fullName>
    </recommendedName>
</protein>
<dbReference type="Proteomes" id="UP000033140">
    <property type="component" value="Unassembled WGS sequence"/>
</dbReference>
<evidence type="ECO:0000256" key="2">
    <source>
        <dbReference type="SAM" id="MobiDB-lite"/>
    </source>
</evidence>
<dbReference type="GO" id="GO:0006355">
    <property type="term" value="P:regulation of DNA-templated transcription"/>
    <property type="evidence" value="ECO:0007669"/>
    <property type="project" value="InterPro"/>
</dbReference>
<reference evidence="4 5" key="3">
    <citation type="journal article" date="2015" name="Genome Announc.">
        <title>Draft Genome Sequence of the Archiascomycetous Yeast Saitoella complicata.</title>
        <authorList>
            <person name="Yamauchi K."/>
            <person name="Kondo S."/>
            <person name="Hamamoto M."/>
            <person name="Takahashi Y."/>
            <person name="Ogura Y."/>
            <person name="Hayashi T."/>
            <person name="Nishida H."/>
        </authorList>
    </citation>
    <scope>NUCLEOTIDE SEQUENCE [LARGE SCALE GENOMIC DNA]</scope>
    <source>
        <strain evidence="4 5">NRRL Y-17804</strain>
    </source>
</reference>
<feature type="region of interest" description="Disordered" evidence="2">
    <location>
        <begin position="229"/>
        <end position="263"/>
    </location>
</feature>
<organism evidence="4 5">
    <name type="scientific">Saitoella complicata (strain BCRC 22490 / CBS 7301 / JCM 7358 / NBRC 10748 / NRRL Y-17804)</name>
    <dbReference type="NCBI Taxonomy" id="698492"/>
    <lineage>
        <taxon>Eukaryota</taxon>
        <taxon>Fungi</taxon>
        <taxon>Dikarya</taxon>
        <taxon>Ascomycota</taxon>
        <taxon>Taphrinomycotina</taxon>
        <taxon>Taphrinomycotina incertae sedis</taxon>
        <taxon>Saitoella</taxon>
    </lineage>
</organism>